<feature type="transmembrane region" description="Helical" evidence="6">
    <location>
        <begin position="79"/>
        <end position="100"/>
    </location>
</feature>
<feature type="transmembrane region" description="Helical" evidence="6">
    <location>
        <begin position="149"/>
        <end position="166"/>
    </location>
</feature>
<dbReference type="PANTHER" id="PTHR30474">
    <property type="entry name" value="CELL CYCLE PROTEIN"/>
    <property type="match status" value="1"/>
</dbReference>
<dbReference type="AlphaFoldDB" id="A0A4P8XZC1"/>
<reference evidence="7 8" key="1">
    <citation type="submission" date="2019-04" db="EMBL/GenBank/DDBJ databases">
        <authorList>
            <person name="Embree M."/>
            <person name="Gaffney J.R."/>
        </authorList>
    </citation>
    <scope>NUCLEOTIDE SEQUENCE [LARGE SCALE GENOMIC DNA]</scope>
    <source>
        <strain evidence="7 8">JE7A12</strain>
    </source>
</reference>
<evidence type="ECO:0000256" key="2">
    <source>
        <dbReference type="ARBA" id="ARBA00022692"/>
    </source>
</evidence>
<feature type="transmembrane region" description="Helical" evidence="6">
    <location>
        <begin position="283"/>
        <end position="307"/>
    </location>
</feature>
<accession>A0A4P8XZC1</accession>
<feature type="transmembrane region" description="Helical" evidence="6">
    <location>
        <begin position="172"/>
        <end position="189"/>
    </location>
</feature>
<evidence type="ECO:0000256" key="5">
    <source>
        <dbReference type="ARBA" id="ARBA00023136"/>
    </source>
</evidence>
<feature type="transmembrane region" description="Helical" evidence="6">
    <location>
        <begin position="319"/>
        <end position="343"/>
    </location>
</feature>
<proteinExistence type="predicted"/>
<keyword evidence="8" id="KW-1185">Reference proteome</keyword>
<evidence type="ECO:0000313" key="7">
    <source>
        <dbReference type="EMBL" id="QCT07589.1"/>
    </source>
</evidence>
<evidence type="ECO:0000256" key="3">
    <source>
        <dbReference type="ARBA" id="ARBA00022960"/>
    </source>
</evidence>
<keyword evidence="2 6" id="KW-0812">Transmembrane</keyword>
<dbReference type="Pfam" id="PF01098">
    <property type="entry name" value="FTSW_RODA_SPOVE"/>
    <property type="match status" value="1"/>
</dbReference>
<dbReference type="InterPro" id="IPR001182">
    <property type="entry name" value="FtsW/RodA"/>
</dbReference>
<protein>
    <submittedName>
        <fullName evidence="7">Rod shape-determining protein RodA</fullName>
    </submittedName>
</protein>
<dbReference type="PANTHER" id="PTHR30474:SF1">
    <property type="entry name" value="PEPTIDOGLYCAN GLYCOSYLTRANSFERASE MRDB"/>
    <property type="match status" value="1"/>
</dbReference>
<dbReference type="OrthoDB" id="9812661at2"/>
<dbReference type="Proteomes" id="UP000301475">
    <property type="component" value="Chromosome"/>
</dbReference>
<keyword evidence="5 6" id="KW-0472">Membrane</keyword>
<name>A0A4P8XZC1_9FIRM</name>
<dbReference type="GO" id="GO:0005886">
    <property type="term" value="C:plasma membrane"/>
    <property type="evidence" value="ECO:0007669"/>
    <property type="project" value="TreeGrafter"/>
</dbReference>
<keyword evidence="3" id="KW-0133">Cell shape</keyword>
<evidence type="ECO:0000256" key="4">
    <source>
        <dbReference type="ARBA" id="ARBA00022989"/>
    </source>
</evidence>
<dbReference type="GO" id="GO:0008360">
    <property type="term" value="P:regulation of cell shape"/>
    <property type="evidence" value="ECO:0007669"/>
    <property type="project" value="UniProtKB-KW"/>
</dbReference>
<gene>
    <name evidence="7" type="ORF">E5Z56_09570</name>
</gene>
<organism evidence="7 8">
    <name type="scientific">Ruminococcus bovis</name>
    <dbReference type="NCBI Taxonomy" id="2564099"/>
    <lineage>
        <taxon>Bacteria</taxon>
        <taxon>Bacillati</taxon>
        <taxon>Bacillota</taxon>
        <taxon>Clostridia</taxon>
        <taxon>Eubacteriales</taxon>
        <taxon>Oscillospiraceae</taxon>
        <taxon>Ruminococcus</taxon>
    </lineage>
</organism>
<dbReference type="GO" id="GO:0032153">
    <property type="term" value="C:cell division site"/>
    <property type="evidence" value="ECO:0007669"/>
    <property type="project" value="TreeGrafter"/>
</dbReference>
<feature type="transmembrane region" description="Helical" evidence="6">
    <location>
        <begin position="349"/>
        <end position="372"/>
    </location>
</feature>
<dbReference type="GO" id="GO:0015648">
    <property type="term" value="F:lipid-linked peptidoglycan transporter activity"/>
    <property type="evidence" value="ECO:0007669"/>
    <property type="project" value="TreeGrafter"/>
</dbReference>
<evidence type="ECO:0000256" key="1">
    <source>
        <dbReference type="ARBA" id="ARBA00004141"/>
    </source>
</evidence>
<dbReference type="KEGG" id="ruj:E5Z56_09570"/>
<feature type="transmembrane region" description="Helical" evidence="6">
    <location>
        <begin position="53"/>
        <end position="73"/>
    </location>
</feature>
<feature type="transmembrane region" description="Helical" evidence="6">
    <location>
        <begin position="22"/>
        <end position="41"/>
    </location>
</feature>
<dbReference type="GO" id="GO:0051301">
    <property type="term" value="P:cell division"/>
    <property type="evidence" value="ECO:0007669"/>
    <property type="project" value="InterPro"/>
</dbReference>
<evidence type="ECO:0000256" key="6">
    <source>
        <dbReference type="SAM" id="Phobius"/>
    </source>
</evidence>
<sequence>MVAQIKNLINSVKDYIANTDKLLWLLTLSATVYSFILIYSLQRATDSNYLQSQIIAVGIGILGAIIFSVIDYINLLKYWYIWAIVGILLAVSVFLFGITVTGTDDTAWIRLPGGMTFQPSELMKICFIITFSKHLAYTVENGLIKNIKGVLLLFIHAMIPIVIIHFQGDDGSALIFLMMFAIMAFTAGVQLRYFAIALGAVIICIPFIWRFVMNDEHRNRILALFDLDGNALTDYGWQQYQGKVSIASGGIFGSGIGKGTRVQNNIVPEQQNDFIFTVAGEELGFVGCIVLILILILLMVKIIVIAIKSKDIAGRCICYGLFGMLTTQTIINLGMVLGFLPVVGITLPFFSQGGTSAMSMFFGVGLVQSVYLHNKMEIDDKLSGKYKLLLKNEFFD</sequence>
<dbReference type="EMBL" id="CP039381">
    <property type="protein sequence ID" value="QCT07589.1"/>
    <property type="molecule type" value="Genomic_DNA"/>
</dbReference>
<feature type="transmembrane region" description="Helical" evidence="6">
    <location>
        <begin position="194"/>
        <end position="212"/>
    </location>
</feature>
<comment type="subcellular location">
    <subcellularLocation>
        <location evidence="1">Membrane</location>
        <topology evidence="1">Multi-pass membrane protein</topology>
    </subcellularLocation>
</comment>
<keyword evidence="4 6" id="KW-1133">Transmembrane helix</keyword>
<evidence type="ECO:0000313" key="8">
    <source>
        <dbReference type="Proteomes" id="UP000301475"/>
    </source>
</evidence>